<dbReference type="Proteomes" id="UP000294752">
    <property type="component" value="Unassembled WGS sequence"/>
</dbReference>
<proteinExistence type="predicted"/>
<dbReference type="EMBL" id="SNZV01000011">
    <property type="protein sequence ID" value="TDS08933.1"/>
    <property type="molecule type" value="Genomic_DNA"/>
</dbReference>
<protein>
    <submittedName>
        <fullName evidence="1">Uncharacterized protein</fullName>
    </submittedName>
</protein>
<sequence>MVDLILIMRYHIAINRRFGYRIVPDYFAKLVELKGASIKR</sequence>
<evidence type="ECO:0000313" key="1">
    <source>
        <dbReference type="EMBL" id="TDS08933.1"/>
    </source>
</evidence>
<gene>
    <name evidence="1" type="ORF">B0I21_11162</name>
</gene>
<reference evidence="1 2" key="1">
    <citation type="submission" date="2019-03" db="EMBL/GenBank/DDBJ databases">
        <title>Genomic Encyclopedia of Type Strains, Phase III (KMG-III): the genomes of soil and plant-associated and newly described type strains.</title>
        <authorList>
            <person name="Whitman W."/>
        </authorList>
    </citation>
    <scope>NUCLEOTIDE SEQUENCE [LARGE SCALE GENOMIC DNA]</scope>
    <source>
        <strain evidence="1 2">CGMCC 1.12801</strain>
    </source>
</reference>
<evidence type="ECO:0000313" key="2">
    <source>
        <dbReference type="Proteomes" id="UP000294752"/>
    </source>
</evidence>
<comment type="caution">
    <text evidence="1">The sequence shown here is derived from an EMBL/GenBank/DDBJ whole genome shotgun (WGS) entry which is preliminary data.</text>
</comment>
<name>A0A4V3E0W9_9SPHI</name>
<accession>A0A4V3E0W9</accession>
<dbReference type="AlphaFoldDB" id="A0A4V3E0W9"/>
<keyword evidence="2" id="KW-1185">Reference proteome</keyword>
<organism evidence="1 2">
    <name type="scientific">Sphingobacterium paludis</name>
    <dbReference type="NCBI Taxonomy" id="1476465"/>
    <lineage>
        <taxon>Bacteria</taxon>
        <taxon>Pseudomonadati</taxon>
        <taxon>Bacteroidota</taxon>
        <taxon>Sphingobacteriia</taxon>
        <taxon>Sphingobacteriales</taxon>
        <taxon>Sphingobacteriaceae</taxon>
        <taxon>Sphingobacterium</taxon>
    </lineage>
</organism>